<gene>
    <name evidence="2" type="ORF">N799_10390</name>
</gene>
<keyword evidence="3" id="KW-1185">Reference proteome</keyword>
<sequence length="172" mass="18872">MAADAGRRRGRLTAAVPRVSGIARRLLVFAGALWTSPNTAAGLLLGLLGLPFGAHAHWRRDDLALVFHGWPWGPGGALTLGNVILHTGADLDGNCRTYAHRAGWCEEAAVRLADHERAHVYQYMVFGPLFLPVYLAFGGVSVRNRFERAADRYALTGRGWWPWPAPPGRPKR</sequence>
<name>A0A0A0F344_9GAMM</name>
<organism evidence="2 3">
    <name type="scientific">Lysobacter arseniciresistens ZS79</name>
    <dbReference type="NCBI Taxonomy" id="913325"/>
    <lineage>
        <taxon>Bacteria</taxon>
        <taxon>Pseudomonadati</taxon>
        <taxon>Pseudomonadota</taxon>
        <taxon>Gammaproteobacteria</taxon>
        <taxon>Lysobacterales</taxon>
        <taxon>Lysobacteraceae</taxon>
        <taxon>Novilysobacter</taxon>
    </lineage>
</organism>
<dbReference type="Proteomes" id="UP000029989">
    <property type="component" value="Unassembled WGS sequence"/>
</dbReference>
<dbReference type="eggNOG" id="ENOG5032V3A">
    <property type="taxonomic scope" value="Bacteria"/>
</dbReference>
<evidence type="ECO:0008006" key="4">
    <source>
        <dbReference type="Google" id="ProtNLM"/>
    </source>
</evidence>
<dbReference type="EMBL" id="AVPT01000004">
    <property type="protein sequence ID" value="KGM57234.1"/>
    <property type="molecule type" value="Genomic_DNA"/>
</dbReference>
<proteinExistence type="predicted"/>
<keyword evidence="1" id="KW-0812">Transmembrane</keyword>
<feature type="transmembrane region" description="Helical" evidence="1">
    <location>
        <begin position="120"/>
        <end position="142"/>
    </location>
</feature>
<keyword evidence="1" id="KW-0472">Membrane</keyword>
<evidence type="ECO:0000256" key="1">
    <source>
        <dbReference type="SAM" id="Phobius"/>
    </source>
</evidence>
<protein>
    <recommendedName>
        <fullName evidence="4">DUF4157 domain-containing protein</fullName>
    </recommendedName>
</protein>
<reference evidence="2 3" key="1">
    <citation type="journal article" date="2015" name="Stand. Genomic Sci.">
        <title>Genomic information of the arsenic-resistant bacterium Lysobacter arseniciresistens type strain ZS79(T) and comparison of Lysobacter draft genomes.</title>
        <authorList>
            <person name="Liu L."/>
            <person name="Zhang S."/>
            <person name="Luo M."/>
            <person name="Wang G."/>
        </authorList>
    </citation>
    <scope>NUCLEOTIDE SEQUENCE [LARGE SCALE GENOMIC DNA]</scope>
    <source>
        <strain evidence="2 3">ZS79</strain>
    </source>
</reference>
<dbReference type="AlphaFoldDB" id="A0A0A0F344"/>
<evidence type="ECO:0000313" key="3">
    <source>
        <dbReference type="Proteomes" id="UP000029989"/>
    </source>
</evidence>
<accession>A0A0A0F344</accession>
<dbReference type="STRING" id="913325.N799_10390"/>
<evidence type="ECO:0000313" key="2">
    <source>
        <dbReference type="EMBL" id="KGM57234.1"/>
    </source>
</evidence>
<keyword evidence="1" id="KW-1133">Transmembrane helix</keyword>
<comment type="caution">
    <text evidence="2">The sequence shown here is derived from an EMBL/GenBank/DDBJ whole genome shotgun (WGS) entry which is preliminary data.</text>
</comment>
<feature type="transmembrane region" description="Helical" evidence="1">
    <location>
        <begin position="26"/>
        <end position="50"/>
    </location>
</feature>